<dbReference type="PANTHER" id="PTHR22748:SF19">
    <property type="entry name" value="ENDONUCLEASE_EXONUCLEASE_PHOSPHATASE DOMAIN-CONTAINING PROTEIN"/>
    <property type="match status" value="1"/>
</dbReference>
<sequence length="94" mass="10740">MKPKIISWNVCGLNEVNKRLHIKNLLRDLRADIVCLQETKLKSASRNLVRSVWGCPYVDWVYLASNGASGGILVMWDKRVVEKMEDFVGEYTVA</sequence>
<evidence type="ECO:0000256" key="3">
    <source>
        <dbReference type="ARBA" id="ARBA00022842"/>
    </source>
</evidence>
<dbReference type="PROSITE" id="PS00726">
    <property type="entry name" value="AP_NUCLEASE_F1_1"/>
    <property type="match status" value="1"/>
</dbReference>
<keyword evidence="1 4" id="KW-0479">Metal-binding</keyword>
<dbReference type="GO" id="GO:0003906">
    <property type="term" value="F:DNA-(apurinic or apyrimidinic site) endonuclease activity"/>
    <property type="evidence" value="ECO:0007669"/>
    <property type="project" value="TreeGrafter"/>
</dbReference>
<evidence type="ECO:0000256" key="4">
    <source>
        <dbReference type="PIRSR" id="PIRSR604808-2"/>
    </source>
</evidence>
<keyword evidence="7" id="KW-1185">Reference proteome</keyword>
<feature type="binding site" evidence="4">
    <location>
        <position position="9"/>
    </location>
    <ligand>
        <name>Mg(2+)</name>
        <dbReference type="ChEBI" id="CHEBI:18420"/>
        <label>1</label>
    </ligand>
</feature>
<dbReference type="PANTHER" id="PTHR22748">
    <property type="entry name" value="AP ENDONUCLEASE"/>
    <property type="match status" value="1"/>
</dbReference>
<feature type="domain" description="Endonuclease/exonuclease/phosphatase" evidence="5">
    <location>
        <begin position="6"/>
        <end position="83"/>
    </location>
</feature>
<organism evidence="6 7">
    <name type="scientific">Carya illinoinensis</name>
    <name type="common">Pecan</name>
    <dbReference type="NCBI Taxonomy" id="32201"/>
    <lineage>
        <taxon>Eukaryota</taxon>
        <taxon>Viridiplantae</taxon>
        <taxon>Streptophyta</taxon>
        <taxon>Embryophyta</taxon>
        <taxon>Tracheophyta</taxon>
        <taxon>Spermatophyta</taxon>
        <taxon>Magnoliopsida</taxon>
        <taxon>eudicotyledons</taxon>
        <taxon>Gunneridae</taxon>
        <taxon>Pentapetalae</taxon>
        <taxon>rosids</taxon>
        <taxon>fabids</taxon>
        <taxon>Fagales</taxon>
        <taxon>Juglandaceae</taxon>
        <taxon>Carya</taxon>
    </lineage>
</organism>
<dbReference type="Pfam" id="PF03372">
    <property type="entry name" value="Exo_endo_phos"/>
    <property type="match status" value="1"/>
</dbReference>
<dbReference type="InterPro" id="IPR004808">
    <property type="entry name" value="AP_endonuc_1"/>
</dbReference>
<keyword evidence="2" id="KW-0378">Hydrolase</keyword>
<feature type="binding site" evidence="4">
    <location>
        <position position="38"/>
    </location>
    <ligand>
        <name>Mg(2+)</name>
        <dbReference type="ChEBI" id="CHEBI:18420"/>
        <label>1</label>
    </ligand>
</feature>
<dbReference type="InterPro" id="IPR020847">
    <property type="entry name" value="AP_endonuclease_F1_BS"/>
</dbReference>
<evidence type="ECO:0000256" key="2">
    <source>
        <dbReference type="ARBA" id="ARBA00022801"/>
    </source>
</evidence>
<protein>
    <recommendedName>
        <fullName evidence="5">Endonuclease/exonuclease/phosphatase domain-containing protein</fullName>
    </recommendedName>
</protein>
<evidence type="ECO:0000259" key="5">
    <source>
        <dbReference type="Pfam" id="PF03372"/>
    </source>
</evidence>
<gene>
    <name evidence="6" type="ORF">CIPAW_06G120200</name>
</gene>
<keyword evidence="3 4" id="KW-0460">Magnesium</keyword>
<reference evidence="6" key="1">
    <citation type="submission" date="2020-12" db="EMBL/GenBank/DDBJ databases">
        <title>WGS assembly of Carya illinoinensis cv. Pawnee.</title>
        <authorList>
            <person name="Platts A."/>
            <person name="Shu S."/>
            <person name="Wright S."/>
            <person name="Barry K."/>
            <person name="Edger P."/>
            <person name="Pires J.C."/>
            <person name="Schmutz J."/>
        </authorList>
    </citation>
    <scope>NUCLEOTIDE SEQUENCE</scope>
    <source>
        <tissue evidence="6">Leaf</tissue>
    </source>
</reference>
<dbReference type="InterPro" id="IPR005135">
    <property type="entry name" value="Endo/exonuclease/phosphatase"/>
</dbReference>
<accession>A0A8T1QB78</accession>
<dbReference type="GO" id="GO:0008081">
    <property type="term" value="F:phosphoric diester hydrolase activity"/>
    <property type="evidence" value="ECO:0007669"/>
    <property type="project" value="TreeGrafter"/>
</dbReference>
<dbReference type="Proteomes" id="UP000811609">
    <property type="component" value="Chromosome 6"/>
</dbReference>
<dbReference type="EMBL" id="CM031814">
    <property type="protein sequence ID" value="KAG6651554.1"/>
    <property type="molecule type" value="Genomic_DNA"/>
</dbReference>
<dbReference type="GO" id="GO:0008311">
    <property type="term" value="F:double-stranded DNA 3'-5' DNA exonuclease activity"/>
    <property type="evidence" value="ECO:0007669"/>
    <property type="project" value="TreeGrafter"/>
</dbReference>
<name>A0A8T1QB78_CARIL</name>
<comment type="cofactor">
    <cofactor evidence="4">
        <name>Mg(2+)</name>
        <dbReference type="ChEBI" id="CHEBI:18420"/>
    </cofactor>
    <cofactor evidence="4">
        <name>Mn(2+)</name>
        <dbReference type="ChEBI" id="CHEBI:29035"/>
    </cofactor>
    <text evidence="4">Probably binds two magnesium or manganese ions per subunit.</text>
</comment>
<proteinExistence type="predicted"/>
<dbReference type="GO" id="GO:0046872">
    <property type="term" value="F:metal ion binding"/>
    <property type="evidence" value="ECO:0007669"/>
    <property type="project" value="UniProtKB-KW"/>
</dbReference>
<comment type="caution">
    <text evidence="6">The sequence shown here is derived from an EMBL/GenBank/DDBJ whole genome shotgun (WGS) entry which is preliminary data.</text>
</comment>
<evidence type="ECO:0000313" key="7">
    <source>
        <dbReference type="Proteomes" id="UP000811609"/>
    </source>
</evidence>
<dbReference type="AlphaFoldDB" id="A0A8T1QB78"/>
<evidence type="ECO:0000256" key="1">
    <source>
        <dbReference type="ARBA" id="ARBA00022723"/>
    </source>
</evidence>
<keyword evidence="4" id="KW-0464">Manganese</keyword>
<evidence type="ECO:0000313" key="6">
    <source>
        <dbReference type="EMBL" id="KAG6651554.1"/>
    </source>
</evidence>
<dbReference type="GO" id="GO:0005634">
    <property type="term" value="C:nucleus"/>
    <property type="evidence" value="ECO:0007669"/>
    <property type="project" value="TreeGrafter"/>
</dbReference>
<dbReference type="GO" id="GO:0006284">
    <property type="term" value="P:base-excision repair"/>
    <property type="evidence" value="ECO:0007669"/>
    <property type="project" value="TreeGrafter"/>
</dbReference>
<dbReference type="GO" id="GO:0003677">
    <property type="term" value="F:DNA binding"/>
    <property type="evidence" value="ECO:0007669"/>
    <property type="project" value="InterPro"/>
</dbReference>